<dbReference type="GO" id="GO:0005634">
    <property type="term" value="C:nucleus"/>
    <property type="evidence" value="ECO:0007669"/>
    <property type="project" value="UniProtKB-SubCell"/>
</dbReference>
<evidence type="ECO:0000256" key="3">
    <source>
        <dbReference type="ARBA" id="ARBA00023125"/>
    </source>
</evidence>
<gene>
    <name evidence="6" type="ORF">Nepgr_032752</name>
</gene>
<dbReference type="Proteomes" id="UP001279734">
    <property type="component" value="Unassembled WGS sequence"/>
</dbReference>
<evidence type="ECO:0000256" key="1">
    <source>
        <dbReference type="ARBA" id="ARBA00004123"/>
    </source>
</evidence>
<dbReference type="GO" id="GO:0003677">
    <property type="term" value="F:DNA binding"/>
    <property type="evidence" value="ECO:0007669"/>
    <property type="project" value="UniProtKB-KW"/>
</dbReference>
<keyword evidence="2" id="KW-0805">Transcription regulation</keyword>
<dbReference type="InterPro" id="IPR051442">
    <property type="entry name" value="B3_domain"/>
</dbReference>
<dbReference type="InterPro" id="IPR015300">
    <property type="entry name" value="DNA-bd_pseudobarrel_sf"/>
</dbReference>
<protein>
    <submittedName>
        <fullName evidence="6">Uncharacterized protein</fullName>
    </submittedName>
</protein>
<comment type="subcellular location">
    <subcellularLocation>
        <location evidence="1">Nucleus</location>
    </subcellularLocation>
</comment>
<reference evidence="6" key="1">
    <citation type="submission" date="2023-05" db="EMBL/GenBank/DDBJ databases">
        <title>Nepenthes gracilis genome sequencing.</title>
        <authorList>
            <person name="Fukushima K."/>
        </authorList>
    </citation>
    <scope>NUCLEOTIDE SEQUENCE</scope>
    <source>
        <strain evidence="6">SING2019-196</strain>
    </source>
</reference>
<sequence>MEAEVTKSVKELGLSVTLSLGKNLADDDGRNYRTVLKESNRCYSGSGFSEMSMPKYHRSLPKESEENTVWGLSANLDFFDHSPDLSLSVSLPGCSNKRRKSLNSDSVFAAAEILTMMKNLPRFPAAEIGEQKPLGILLAPEMKLFNSFQPKKLRTNLKRKSRPSDDSQKIGLITLCQAADVKREIDNCPWSIKKRLTTSDVNHLSRLLIGKEVAKAKILAHLTENEECTVHTRDGLRVVIWDCDTNTSHPLVFKNIVSTRSYVFIDNWIKQNSIDATLVLVFVLVFLKRRCRNIITLSRKKPKKIRFGAYQPTSISLTIPLICPSLFNLPGCSSKRRKFLHSDSVFAAAEILTGMKNLPRFPPAEITEEKSLGILSAPDIELFNSSHPKKIKTYLKRKSKPSDYVRLLLGSLVRI</sequence>
<evidence type="ECO:0000256" key="5">
    <source>
        <dbReference type="ARBA" id="ARBA00023242"/>
    </source>
</evidence>
<dbReference type="EMBL" id="BSYO01000039">
    <property type="protein sequence ID" value="GMH30909.1"/>
    <property type="molecule type" value="Genomic_DNA"/>
</dbReference>
<evidence type="ECO:0000313" key="6">
    <source>
        <dbReference type="EMBL" id="GMH30909.1"/>
    </source>
</evidence>
<evidence type="ECO:0000256" key="4">
    <source>
        <dbReference type="ARBA" id="ARBA00023163"/>
    </source>
</evidence>
<dbReference type="PANTHER" id="PTHR34269:SF11">
    <property type="entry name" value="B3 DOMAIN PROTEIN"/>
    <property type="match status" value="1"/>
</dbReference>
<keyword evidence="5" id="KW-0539">Nucleus</keyword>
<dbReference type="AlphaFoldDB" id="A0AAD3TKK6"/>
<name>A0AAD3TKK6_NEPGR</name>
<comment type="caution">
    <text evidence="6">The sequence shown here is derived from an EMBL/GenBank/DDBJ whole genome shotgun (WGS) entry which is preliminary data.</text>
</comment>
<keyword evidence="4" id="KW-0804">Transcription</keyword>
<keyword evidence="7" id="KW-1185">Reference proteome</keyword>
<organism evidence="6 7">
    <name type="scientific">Nepenthes gracilis</name>
    <name type="common">Slender pitcher plant</name>
    <dbReference type="NCBI Taxonomy" id="150966"/>
    <lineage>
        <taxon>Eukaryota</taxon>
        <taxon>Viridiplantae</taxon>
        <taxon>Streptophyta</taxon>
        <taxon>Embryophyta</taxon>
        <taxon>Tracheophyta</taxon>
        <taxon>Spermatophyta</taxon>
        <taxon>Magnoliopsida</taxon>
        <taxon>eudicotyledons</taxon>
        <taxon>Gunneridae</taxon>
        <taxon>Pentapetalae</taxon>
        <taxon>Caryophyllales</taxon>
        <taxon>Nepenthaceae</taxon>
        <taxon>Nepenthes</taxon>
    </lineage>
</organism>
<accession>A0AAD3TKK6</accession>
<evidence type="ECO:0000313" key="7">
    <source>
        <dbReference type="Proteomes" id="UP001279734"/>
    </source>
</evidence>
<keyword evidence="3" id="KW-0238">DNA-binding</keyword>
<proteinExistence type="predicted"/>
<dbReference type="Gene3D" id="2.40.330.10">
    <property type="entry name" value="DNA-binding pseudobarrel domain"/>
    <property type="match status" value="1"/>
</dbReference>
<evidence type="ECO:0000256" key="2">
    <source>
        <dbReference type="ARBA" id="ARBA00023015"/>
    </source>
</evidence>
<dbReference type="PANTHER" id="PTHR34269">
    <property type="entry name" value="TRANSCRIPTION FACTOR B3-DOMAIN FAMILY-RELATED"/>
    <property type="match status" value="1"/>
</dbReference>